<evidence type="ECO:0000256" key="18">
    <source>
        <dbReference type="ARBA" id="ARBA00022837"/>
    </source>
</evidence>
<dbReference type="InterPro" id="IPR005764">
    <property type="entry name" value="Ade_phspho_trans"/>
</dbReference>
<comment type="cofactor">
    <cofactor evidence="2">
        <name>Ca(2+)</name>
        <dbReference type="ChEBI" id="CHEBI:29108"/>
    </cofactor>
</comment>
<proteinExistence type="inferred from homology"/>
<keyword evidence="17" id="KW-0378">Hydrolase</keyword>
<dbReference type="SUPFAM" id="SSF53649">
    <property type="entry name" value="Alkaline phosphatase-like"/>
    <property type="match status" value="1"/>
</dbReference>
<dbReference type="Gene3D" id="3.40.720.10">
    <property type="entry name" value="Alkaline Phosphatase, subunit A"/>
    <property type="match status" value="2"/>
</dbReference>
<dbReference type="PANTHER" id="PTHR42693">
    <property type="entry name" value="ARYLSULFATASE FAMILY MEMBER"/>
    <property type="match status" value="1"/>
</dbReference>
<evidence type="ECO:0000256" key="15">
    <source>
        <dbReference type="ARBA" id="ARBA00022723"/>
    </source>
</evidence>
<comment type="similarity">
    <text evidence="6">Belongs to the purine/pyrimidine phosphoribosyltransferase family.</text>
</comment>
<dbReference type="UniPathway" id="UPA00588">
    <property type="reaction ID" value="UER00646"/>
</dbReference>
<evidence type="ECO:0000256" key="13">
    <source>
        <dbReference type="ARBA" id="ARBA00022676"/>
    </source>
</evidence>
<dbReference type="GO" id="GO:0006166">
    <property type="term" value="P:purine ribonucleoside salvage"/>
    <property type="evidence" value="ECO:0007669"/>
    <property type="project" value="UniProtKB-KW"/>
</dbReference>
<evidence type="ECO:0000256" key="17">
    <source>
        <dbReference type="ARBA" id="ARBA00022801"/>
    </source>
</evidence>
<comment type="function">
    <text evidence="3">Catalyzes a salvage reaction resulting in the formation of AMP, that is energically less costly than de novo synthesis.</text>
</comment>
<dbReference type="PROSITE" id="PS00523">
    <property type="entry name" value="SULFATASE_1"/>
    <property type="match status" value="1"/>
</dbReference>
<evidence type="ECO:0000259" key="21">
    <source>
        <dbReference type="Pfam" id="PF00156"/>
    </source>
</evidence>
<dbReference type="InterPro" id="IPR050738">
    <property type="entry name" value="Sulfatase"/>
</dbReference>
<name>A0A8J5ZR22_GALPY</name>
<dbReference type="SUPFAM" id="SSF53271">
    <property type="entry name" value="PRTase-like"/>
    <property type="match status" value="2"/>
</dbReference>
<dbReference type="GO" id="GO:0005737">
    <property type="term" value="C:cytoplasm"/>
    <property type="evidence" value="ECO:0007669"/>
    <property type="project" value="UniProtKB-SubCell"/>
</dbReference>
<dbReference type="InterPro" id="IPR017850">
    <property type="entry name" value="Alkaline_phosphatase_core_sf"/>
</dbReference>
<dbReference type="OrthoDB" id="103349at2759"/>
<evidence type="ECO:0000256" key="8">
    <source>
        <dbReference type="ARBA" id="ARBA00011738"/>
    </source>
</evidence>
<dbReference type="InterPro" id="IPR024607">
    <property type="entry name" value="Sulfatase_CS"/>
</dbReference>
<keyword evidence="24" id="KW-1185">Reference proteome</keyword>
<dbReference type="GO" id="GO:0044209">
    <property type="term" value="P:AMP salvage"/>
    <property type="evidence" value="ECO:0007669"/>
    <property type="project" value="UniProtKB-UniPathway"/>
</dbReference>
<evidence type="ECO:0000256" key="10">
    <source>
        <dbReference type="ARBA" id="ARBA00017366"/>
    </source>
</evidence>
<comment type="subcellular location">
    <subcellularLocation>
        <location evidence="4">Cytoplasm</location>
    </subcellularLocation>
</comment>
<comment type="caution">
    <text evidence="23">The sequence shown here is derived from an EMBL/GenBank/DDBJ whole genome shotgun (WGS) entry which is preliminary data.</text>
</comment>
<keyword evidence="11" id="KW-0963">Cytoplasm</keyword>
<dbReference type="Pfam" id="PF00884">
    <property type="entry name" value="Sulfatase"/>
    <property type="match status" value="1"/>
</dbReference>
<organism evidence="23 24">
    <name type="scientific">Galemys pyrenaicus</name>
    <name type="common">Iberian desman</name>
    <name type="synonym">Pyrenean desman</name>
    <dbReference type="NCBI Taxonomy" id="202257"/>
    <lineage>
        <taxon>Eukaryota</taxon>
        <taxon>Metazoa</taxon>
        <taxon>Chordata</taxon>
        <taxon>Craniata</taxon>
        <taxon>Vertebrata</taxon>
        <taxon>Euteleostomi</taxon>
        <taxon>Mammalia</taxon>
        <taxon>Eutheria</taxon>
        <taxon>Laurasiatheria</taxon>
        <taxon>Eulipotyphla</taxon>
        <taxon>Talpidae</taxon>
        <taxon>Galemys</taxon>
    </lineage>
</organism>
<keyword evidence="12" id="KW-0597">Phosphoprotein</keyword>
<keyword evidence="15" id="KW-0479">Metal-binding</keyword>
<feature type="domain" description="Phosphoribosyltransferase" evidence="21">
    <location>
        <begin position="699"/>
        <end position="800"/>
    </location>
</feature>
<evidence type="ECO:0000259" key="22">
    <source>
        <dbReference type="Pfam" id="PF00884"/>
    </source>
</evidence>
<dbReference type="Gene3D" id="3.40.50.2020">
    <property type="match status" value="2"/>
</dbReference>
<sequence>MGWGDLGVYGEPSRETPNLDQMAAEGMLFMNFYAANPLCSPSRAALLTGRLPIRNGFYTTNGHARNGYTPQEVVGGIPDAEQLLPELLKEAGYASKIVGKWHLGHRPEFHPLKHGFDEWFGSPNCHFGPYDNKERPNIPVYRDWEMVGRYYEEFPIDLRTGEGNLTQLYLQEGLDFIKRQHAAQRPFFLYWAVDATHAPVYASRRFLGSSRRGLYGDAVREIDHSVGTMLALLRELGAANDTFVFFTSDNGAALISAPRQGRCGAPHHTALSPHATAEAAQAPRSPLGRAGRVRGPRRPGGVRAHLGAAVAPAGGPLPPQRLSPTPGPLLDAGLPAPSAGGSNGPFLCGKQTTFEGGVREPAIAWWPGHIPAGQVSAQLGSTMDLFTTSLSLAGLPPPRDKELDGLDLLPAMLRGQLADRPIFHYRGNTLMAVTLGQYKAHFWTWTNSWEEFSRGVDFCPGQSVPGVTTHTQEQHTKLPLVFHLGRDPGERFPLSLGGPEYQQALRRVAPAVQRHLETLTPGQPQLNVCDPAVMTDRSEAKRSGGRRGAALGSRPSADPRGRDMADPQLQLVARRIRSFPDFPIPGVLFRDISPLLKDPDSFRACIRLLADHLKTTHGGKIDYIAGKCPAPRRLPGALPGLRMLPAGPSRSPRWAAAGLLAVATWLFPWALPGASGPGPGAAVPSAGTDLGCTAQLPPTPLSVAGLDSRGFLFGPSLAQELGLGCLLIRKRGKLPGPTVSASYALEYGKAELEIQRDALEPGQKVVVVDDLLATGGTMRAACELLGQLRAEVLECVSLVELTSLKGREKLGTVPFFSLLQYE</sequence>
<evidence type="ECO:0000313" key="23">
    <source>
        <dbReference type="EMBL" id="KAG8508169.1"/>
    </source>
</evidence>
<dbReference type="CDD" id="cd06223">
    <property type="entry name" value="PRTases_typeI"/>
    <property type="match status" value="1"/>
</dbReference>
<dbReference type="AlphaFoldDB" id="A0A8J5ZR22"/>
<feature type="region of interest" description="Disordered" evidence="20">
    <location>
        <begin position="536"/>
        <end position="564"/>
    </location>
</feature>
<dbReference type="GO" id="GO:0004065">
    <property type="term" value="F:arylsulfatase activity"/>
    <property type="evidence" value="ECO:0007669"/>
    <property type="project" value="TreeGrafter"/>
</dbReference>
<comment type="similarity">
    <text evidence="7">Belongs to the sulfatase family.</text>
</comment>
<gene>
    <name evidence="23" type="ORF">J0S82_010726</name>
</gene>
<dbReference type="Pfam" id="PF14707">
    <property type="entry name" value="Sulfatase_C"/>
    <property type="match status" value="1"/>
</dbReference>
<dbReference type="InterPro" id="IPR029057">
    <property type="entry name" value="PRTase-like"/>
</dbReference>
<dbReference type="InterPro" id="IPR000917">
    <property type="entry name" value="Sulfatase_N"/>
</dbReference>
<keyword evidence="19" id="KW-0007">Acetylation</keyword>
<protein>
    <recommendedName>
        <fullName evidence="10">Adenine phosphoribosyltransferase</fullName>
        <ecNumber evidence="9">2.4.2.7</ecNumber>
    </recommendedName>
</protein>
<dbReference type="Proteomes" id="UP000700334">
    <property type="component" value="Unassembled WGS sequence"/>
</dbReference>
<dbReference type="NCBIfam" id="NF002636">
    <property type="entry name" value="PRK02304.1-5"/>
    <property type="match status" value="1"/>
</dbReference>
<dbReference type="GO" id="GO:0006168">
    <property type="term" value="P:adenine salvage"/>
    <property type="evidence" value="ECO:0007669"/>
    <property type="project" value="InterPro"/>
</dbReference>
<evidence type="ECO:0000256" key="6">
    <source>
        <dbReference type="ARBA" id="ARBA00008391"/>
    </source>
</evidence>
<evidence type="ECO:0000256" key="9">
    <source>
        <dbReference type="ARBA" id="ARBA00011893"/>
    </source>
</evidence>
<evidence type="ECO:0000256" key="4">
    <source>
        <dbReference type="ARBA" id="ARBA00004496"/>
    </source>
</evidence>
<comment type="subunit">
    <text evidence="8">Homodimer.</text>
</comment>
<dbReference type="HAMAP" id="MF_00004">
    <property type="entry name" value="Aden_phosphoribosyltr"/>
    <property type="match status" value="1"/>
</dbReference>
<dbReference type="PROSITE" id="PS00149">
    <property type="entry name" value="SULFATASE_2"/>
    <property type="match status" value="1"/>
</dbReference>
<evidence type="ECO:0000256" key="7">
    <source>
        <dbReference type="ARBA" id="ARBA00008779"/>
    </source>
</evidence>
<evidence type="ECO:0000256" key="5">
    <source>
        <dbReference type="ARBA" id="ARBA00004659"/>
    </source>
</evidence>
<evidence type="ECO:0000313" key="24">
    <source>
        <dbReference type="Proteomes" id="UP000700334"/>
    </source>
</evidence>
<evidence type="ECO:0000256" key="3">
    <source>
        <dbReference type="ARBA" id="ARBA00003968"/>
    </source>
</evidence>
<dbReference type="GO" id="GO:0046872">
    <property type="term" value="F:metal ion binding"/>
    <property type="evidence" value="ECO:0007669"/>
    <property type="project" value="UniProtKB-KW"/>
</dbReference>
<dbReference type="PANTHER" id="PTHR42693:SF47">
    <property type="entry name" value="N-ACETYLGALACTOSAMINE-6-SULFATASE"/>
    <property type="match status" value="1"/>
</dbReference>
<evidence type="ECO:0000256" key="16">
    <source>
        <dbReference type="ARBA" id="ARBA00022726"/>
    </source>
</evidence>
<dbReference type="EC" id="2.4.2.7" evidence="9"/>
<keyword evidence="13" id="KW-0328">Glycosyltransferase</keyword>
<dbReference type="Gene3D" id="3.30.1120.10">
    <property type="match status" value="1"/>
</dbReference>
<dbReference type="GO" id="GO:0003999">
    <property type="term" value="F:adenine phosphoribosyltransferase activity"/>
    <property type="evidence" value="ECO:0007669"/>
    <property type="project" value="UniProtKB-EC"/>
</dbReference>
<reference evidence="23" key="1">
    <citation type="journal article" date="2021" name="Evol. Appl.">
        <title>The genome of the Pyrenean desman and the effects of bottlenecks and inbreeding on the genomic landscape of an endangered species.</title>
        <authorList>
            <person name="Escoda L."/>
            <person name="Castresana J."/>
        </authorList>
    </citation>
    <scope>NUCLEOTIDE SEQUENCE</scope>
    <source>
        <strain evidence="23">IBE-C5619</strain>
    </source>
</reference>
<evidence type="ECO:0000256" key="11">
    <source>
        <dbReference type="ARBA" id="ARBA00022490"/>
    </source>
</evidence>
<dbReference type="Pfam" id="PF00156">
    <property type="entry name" value="Pribosyltran"/>
    <property type="match status" value="1"/>
</dbReference>
<evidence type="ECO:0000256" key="20">
    <source>
        <dbReference type="SAM" id="MobiDB-lite"/>
    </source>
</evidence>
<dbReference type="EMBL" id="JAGFMF010012068">
    <property type="protein sequence ID" value="KAG8508169.1"/>
    <property type="molecule type" value="Genomic_DNA"/>
</dbReference>
<dbReference type="FunFam" id="3.40.50.2020:FF:000123">
    <property type="entry name" value="Adenine phosphoribosyltransferase"/>
    <property type="match status" value="1"/>
</dbReference>
<keyword evidence="18" id="KW-0106">Calcium</keyword>
<feature type="region of interest" description="Disordered" evidence="20">
    <location>
        <begin position="274"/>
        <end position="301"/>
    </location>
</feature>
<evidence type="ECO:0000256" key="12">
    <source>
        <dbReference type="ARBA" id="ARBA00022553"/>
    </source>
</evidence>
<dbReference type="GO" id="GO:1901363">
    <property type="term" value="F:heterocyclic compound binding"/>
    <property type="evidence" value="ECO:0007669"/>
    <property type="project" value="UniProtKB-ARBA"/>
</dbReference>
<comment type="catalytic activity">
    <reaction evidence="1">
        <text>AMP + diphosphate = 5-phospho-alpha-D-ribose 1-diphosphate + adenine</text>
        <dbReference type="Rhea" id="RHEA:16609"/>
        <dbReference type="ChEBI" id="CHEBI:16708"/>
        <dbReference type="ChEBI" id="CHEBI:33019"/>
        <dbReference type="ChEBI" id="CHEBI:58017"/>
        <dbReference type="ChEBI" id="CHEBI:456215"/>
        <dbReference type="EC" id="2.4.2.7"/>
    </reaction>
</comment>
<dbReference type="InterPro" id="IPR000836">
    <property type="entry name" value="PRTase_dom"/>
</dbReference>
<feature type="domain" description="Sulfatase N-terminal" evidence="22">
    <location>
        <begin position="1"/>
        <end position="394"/>
    </location>
</feature>
<keyword evidence="14" id="KW-0808">Transferase</keyword>
<accession>A0A8J5ZR22</accession>
<evidence type="ECO:0000256" key="1">
    <source>
        <dbReference type="ARBA" id="ARBA00000868"/>
    </source>
</evidence>
<evidence type="ECO:0000256" key="2">
    <source>
        <dbReference type="ARBA" id="ARBA00001913"/>
    </source>
</evidence>
<evidence type="ECO:0000256" key="19">
    <source>
        <dbReference type="ARBA" id="ARBA00022990"/>
    </source>
</evidence>
<evidence type="ECO:0000256" key="14">
    <source>
        <dbReference type="ARBA" id="ARBA00022679"/>
    </source>
</evidence>
<comment type="pathway">
    <text evidence="5">Purine metabolism; AMP biosynthesis via salvage pathway; AMP from adenine: step 1/1.</text>
</comment>
<keyword evidence="16" id="KW-0660">Purine salvage</keyword>